<dbReference type="Pfam" id="PF07610">
    <property type="entry name" value="DUF1573"/>
    <property type="match status" value="1"/>
</dbReference>
<sequence length="171" mass="18323">MNTLKTVGSILLAFVSVFILLLVFNNKGQAELAPTTKSSPTNATLTIENDSYDFGTISMASGDVTHLYTVKNLSQEAIVLGEIYTSCMCTAAQVLYSDETKSAVGGMRGHNAPTYLNKTIQPGESFEIKATFDPAAHGPSGTGPIHRNIYVQTNSTVLPQIELTFDANVTK</sequence>
<name>A0A2H0BGY3_UNCKA</name>
<proteinExistence type="predicted"/>
<accession>A0A2H0BGY3</accession>
<gene>
    <name evidence="1" type="ORF">COX05_00835</name>
</gene>
<dbReference type="AlphaFoldDB" id="A0A2H0BGY3"/>
<protein>
    <recommendedName>
        <fullName evidence="3">DUF1573 domain-containing protein</fullName>
    </recommendedName>
</protein>
<dbReference type="InterPro" id="IPR013783">
    <property type="entry name" value="Ig-like_fold"/>
</dbReference>
<dbReference type="Proteomes" id="UP000228495">
    <property type="component" value="Unassembled WGS sequence"/>
</dbReference>
<organism evidence="1 2">
    <name type="scientific">candidate division WWE3 bacterium CG22_combo_CG10-13_8_21_14_all_39_12</name>
    <dbReference type="NCBI Taxonomy" id="1975094"/>
    <lineage>
        <taxon>Bacteria</taxon>
        <taxon>Katanobacteria</taxon>
    </lineage>
</organism>
<dbReference type="PANTHER" id="PTHR37833:SF1">
    <property type="entry name" value="SIGNAL PEPTIDE PROTEIN"/>
    <property type="match status" value="1"/>
</dbReference>
<evidence type="ECO:0000313" key="1">
    <source>
        <dbReference type="EMBL" id="PIP56829.1"/>
    </source>
</evidence>
<dbReference type="Gene3D" id="2.60.40.10">
    <property type="entry name" value="Immunoglobulins"/>
    <property type="match status" value="1"/>
</dbReference>
<dbReference type="EMBL" id="PCSU01000012">
    <property type="protein sequence ID" value="PIP56829.1"/>
    <property type="molecule type" value="Genomic_DNA"/>
</dbReference>
<reference evidence="1 2" key="1">
    <citation type="submission" date="2017-09" db="EMBL/GenBank/DDBJ databases">
        <title>Depth-based differentiation of microbial function through sediment-hosted aquifers and enrichment of novel symbionts in the deep terrestrial subsurface.</title>
        <authorList>
            <person name="Probst A.J."/>
            <person name="Ladd B."/>
            <person name="Jarett J.K."/>
            <person name="Geller-Mcgrath D.E."/>
            <person name="Sieber C.M."/>
            <person name="Emerson J.B."/>
            <person name="Anantharaman K."/>
            <person name="Thomas B.C."/>
            <person name="Malmstrom R."/>
            <person name="Stieglmeier M."/>
            <person name="Klingl A."/>
            <person name="Woyke T."/>
            <person name="Ryan C.M."/>
            <person name="Banfield J.F."/>
        </authorList>
    </citation>
    <scope>NUCLEOTIDE SEQUENCE [LARGE SCALE GENOMIC DNA]</scope>
    <source>
        <strain evidence="1">CG22_combo_CG10-13_8_21_14_all_39_12</strain>
    </source>
</reference>
<evidence type="ECO:0000313" key="2">
    <source>
        <dbReference type="Proteomes" id="UP000228495"/>
    </source>
</evidence>
<dbReference type="PANTHER" id="PTHR37833">
    <property type="entry name" value="LIPOPROTEIN-RELATED"/>
    <property type="match status" value="1"/>
</dbReference>
<comment type="caution">
    <text evidence="1">The sequence shown here is derived from an EMBL/GenBank/DDBJ whole genome shotgun (WGS) entry which is preliminary data.</text>
</comment>
<evidence type="ECO:0008006" key="3">
    <source>
        <dbReference type="Google" id="ProtNLM"/>
    </source>
</evidence>
<dbReference type="InterPro" id="IPR011467">
    <property type="entry name" value="DUF1573"/>
</dbReference>